<dbReference type="InterPro" id="IPR004096">
    <property type="entry name" value="V4R"/>
</dbReference>
<organism evidence="2 3">
    <name type="scientific">Desulfovibrio gilichinskyi</name>
    <dbReference type="NCBI Taxonomy" id="1519643"/>
    <lineage>
        <taxon>Bacteria</taxon>
        <taxon>Pseudomonadati</taxon>
        <taxon>Thermodesulfobacteriota</taxon>
        <taxon>Desulfovibrionia</taxon>
        <taxon>Desulfovibrionales</taxon>
        <taxon>Desulfovibrionaceae</taxon>
        <taxon>Desulfovibrio</taxon>
    </lineage>
</organism>
<dbReference type="RefSeq" id="WP_085096913.1">
    <property type="nucleotide sequence ID" value="NZ_FWZU01000001.1"/>
</dbReference>
<protein>
    <recommendedName>
        <fullName evidence="1">4-vinyl reductase 4VR domain-containing protein</fullName>
    </recommendedName>
</protein>
<dbReference type="STRING" id="1519643.SAMN06295933_0158"/>
<dbReference type="PANTHER" id="PTHR35090">
    <property type="entry name" value="DNA-DIRECTED RNA POLYMERASE SUBUNIT I"/>
    <property type="match status" value="1"/>
</dbReference>
<keyword evidence="3" id="KW-1185">Reference proteome</keyword>
<proteinExistence type="predicted"/>
<evidence type="ECO:0000259" key="1">
    <source>
        <dbReference type="SMART" id="SM00989"/>
    </source>
</evidence>
<dbReference type="Proteomes" id="UP000192906">
    <property type="component" value="Unassembled WGS sequence"/>
</dbReference>
<dbReference type="SUPFAM" id="SSF111126">
    <property type="entry name" value="Ligand-binding domain in the NO signalling and Golgi transport"/>
    <property type="match status" value="1"/>
</dbReference>
<dbReference type="EMBL" id="FWZU01000001">
    <property type="protein sequence ID" value="SME88433.1"/>
    <property type="molecule type" value="Genomic_DNA"/>
</dbReference>
<evidence type="ECO:0000313" key="2">
    <source>
        <dbReference type="EMBL" id="SME88433.1"/>
    </source>
</evidence>
<feature type="domain" description="4-vinyl reductase 4VR" evidence="1">
    <location>
        <begin position="108"/>
        <end position="170"/>
    </location>
</feature>
<dbReference type="OrthoDB" id="9788644at2"/>
<reference evidence="3" key="1">
    <citation type="submission" date="2017-04" db="EMBL/GenBank/DDBJ databases">
        <authorList>
            <person name="Varghese N."/>
            <person name="Submissions S."/>
        </authorList>
    </citation>
    <scope>NUCLEOTIDE SEQUENCE [LARGE SCALE GENOMIC DNA]</scope>
    <source>
        <strain evidence="3">K3S</strain>
    </source>
</reference>
<dbReference type="Pfam" id="PF02830">
    <property type="entry name" value="V4R"/>
    <property type="match status" value="1"/>
</dbReference>
<accession>A0A1X7C1Q4</accession>
<dbReference type="SMART" id="SM00989">
    <property type="entry name" value="V4R"/>
    <property type="match status" value="1"/>
</dbReference>
<evidence type="ECO:0000313" key="3">
    <source>
        <dbReference type="Proteomes" id="UP000192906"/>
    </source>
</evidence>
<gene>
    <name evidence="2" type="ORF">SAMN06295933_0158</name>
</gene>
<name>A0A1X7C1Q4_9BACT</name>
<dbReference type="InterPro" id="IPR024096">
    <property type="entry name" value="NO_sig/Golgi_transp_ligand-bd"/>
</dbReference>
<dbReference type="Gene3D" id="3.30.1380.20">
    <property type="entry name" value="Trafficking protein particle complex subunit 3"/>
    <property type="match status" value="1"/>
</dbReference>
<dbReference type="AlphaFoldDB" id="A0A1X7C1Q4"/>
<dbReference type="PANTHER" id="PTHR35090:SF2">
    <property type="entry name" value="ARSR FAMILY TRANSCRIPTIONAL REGULATOR"/>
    <property type="match status" value="1"/>
</dbReference>
<sequence>MKDRKYKFTWDLIGDLELGRPNLGPYARLEVYRLMQFSFRDILEKNYGTEKADALFYESGKLAGEEMFKKFFSELTNFNEYVKVLQTALREMGVGILKVEEADLEVGRFVLTVSEDLDCSGLPELDYEICAYDEGFIAGLMESFTGIKFKVKEVDCWCTGDRTCRFLAEAVKD</sequence>